<protein>
    <submittedName>
        <fullName evidence="2">Uncharacterized protein</fullName>
    </submittedName>
</protein>
<sequence>MKKTMGKNPPCKTPRAPRERTAALGNGHKSFLAEKRRDMRDLHHALGAQGAYRVGPVVREALLNLNKLPFLSTYDSSYDVFSLHDGSDLSINLARGQKRVIFTPAFISFKLDRKNPKSIIFWKLIVRWTREKFPQSKVALMGDTFEIVSQSIKNPKTNIKEGTFWIPSKEIDERLAASREFFQGLSAFAKSCANSYRR</sequence>
<reference evidence="3" key="1">
    <citation type="journal article" date="2020" name="bioRxiv">
        <title>A rank-normalized archaeal taxonomy based on genome phylogeny resolves widespread incomplete and uneven classifications.</title>
        <authorList>
            <person name="Rinke C."/>
            <person name="Chuvochina M."/>
            <person name="Mussig A.J."/>
            <person name="Chaumeil P.-A."/>
            <person name="Waite D.W."/>
            <person name="Whitman W.B."/>
            <person name="Parks D.H."/>
            <person name="Hugenholtz P."/>
        </authorList>
    </citation>
    <scope>NUCLEOTIDE SEQUENCE [LARGE SCALE GENOMIC DNA]</scope>
</reference>
<comment type="caution">
    <text evidence="2">The sequence shown here is derived from an EMBL/GenBank/DDBJ whole genome shotgun (WGS) entry which is preliminary data.</text>
</comment>
<organism evidence="2 3">
    <name type="scientific">Candidatus Iainarchaeum sp</name>
    <dbReference type="NCBI Taxonomy" id="3101447"/>
    <lineage>
        <taxon>Archaea</taxon>
        <taxon>Candidatus Iainarchaeota</taxon>
        <taxon>Candidatus Iainarchaeia</taxon>
        <taxon>Candidatus Iainarchaeales</taxon>
        <taxon>Candidatus Iainarchaeaceae</taxon>
        <taxon>Candidatus Iainarchaeum</taxon>
    </lineage>
</organism>
<evidence type="ECO:0000313" key="3">
    <source>
        <dbReference type="Proteomes" id="UP000565078"/>
    </source>
</evidence>
<proteinExistence type="predicted"/>
<evidence type="ECO:0000313" key="2">
    <source>
        <dbReference type="EMBL" id="HIH09748.1"/>
    </source>
</evidence>
<feature type="region of interest" description="Disordered" evidence="1">
    <location>
        <begin position="1"/>
        <end position="26"/>
    </location>
</feature>
<dbReference type="AlphaFoldDB" id="A0A7J4IW45"/>
<gene>
    <name evidence="2" type="ORF">HA254_03695</name>
</gene>
<name>A0A7J4IW45_9ARCH</name>
<evidence type="ECO:0000256" key="1">
    <source>
        <dbReference type="SAM" id="MobiDB-lite"/>
    </source>
</evidence>
<dbReference type="EMBL" id="DUGC01000057">
    <property type="protein sequence ID" value="HIH09748.1"/>
    <property type="molecule type" value="Genomic_DNA"/>
</dbReference>
<accession>A0A7J4IW45</accession>
<dbReference type="Proteomes" id="UP000565078">
    <property type="component" value="Unassembled WGS sequence"/>
</dbReference>